<dbReference type="InterPro" id="IPR036236">
    <property type="entry name" value="Znf_C2H2_sf"/>
</dbReference>
<gene>
    <name evidence="7" type="ORF">CkaCkLH20_04591</name>
</gene>
<evidence type="ECO:0000259" key="6">
    <source>
        <dbReference type="PROSITE" id="PS50157"/>
    </source>
</evidence>
<evidence type="ECO:0000256" key="1">
    <source>
        <dbReference type="ARBA" id="ARBA00022723"/>
    </source>
</evidence>
<comment type="caution">
    <text evidence="7">The sequence shown here is derived from an EMBL/GenBank/DDBJ whole genome shotgun (WGS) entry which is preliminary data.</text>
</comment>
<dbReference type="AlphaFoldDB" id="A0A9P6I8Q3"/>
<feature type="domain" description="C2H2-type" evidence="6">
    <location>
        <begin position="994"/>
        <end position="1021"/>
    </location>
</feature>
<keyword evidence="3 5" id="KW-0863">Zinc-finger</keyword>
<dbReference type="Gene3D" id="3.30.160.60">
    <property type="entry name" value="Classic Zinc Finger"/>
    <property type="match status" value="2"/>
</dbReference>
<organism evidence="7 8">
    <name type="scientific">Colletotrichum karsti</name>
    <dbReference type="NCBI Taxonomy" id="1095194"/>
    <lineage>
        <taxon>Eukaryota</taxon>
        <taxon>Fungi</taxon>
        <taxon>Dikarya</taxon>
        <taxon>Ascomycota</taxon>
        <taxon>Pezizomycotina</taxon>
        <taxon>Sordariomycetes</taxon>
        <taxon>Hypocreomycetidae</taxon>
        <taxon>Glomerellales</taxon>
        <taxon>Glomerellaceae</taxon>
        <taxon>Colletotrichum</taxon>
        <taxon>Colletotrichum boninense species complex</taxon>
    </lineage>
</organism>
<dbReference type="PANTHER" id="PTHR10039">
    <property type="entry name" value="AMELOGENIN"/>
    <property type="match status" value="1"/>
</dbReference>
<dbReference type="RefSeq" id="XP_038747476.1">
    <property type="nucleotide sequence ID" value="XM_038887310.1"/>
</dbReference>
<dbReference type="OrthoDB" id="21416at2759"/>
<reference evidence="7" key="2">
    <citation type="submission" date="2020-11" db="EMBL/GenBank/DDBJ databases">
        <title>Whole genome sequencing of Colletotrichum sp.</title>
        <authorList>
            <person name="Li H."/>
        </authorList>
    </citation>
    <scope>NUCLEOTIDE SEQUENCE</scope>
    <source>
        <strain evidence="7">CkLH20</strain>
    </source>
</reference>
<reference evidence="7" key="1">
    <citation type="submission" date="2020-03" db="EMBL/GenBank/DDBJ databases">
        <authorList>
            <person name="He L."/>
        </authorList>
    </citation>
    <scope>NUCLEOTIDE SEQUENCE</scope>
    <source>
        <strain evidence="7">CkLH20</strain>
    </source>
</reference>
<feature type="domain" description="C2H2-type" evidence="6">
    <location>
        <begin position="966"/>
        <end position="993"/>
    </location>
</feature>
<dbReference type="InterPro" id="IPR056884">
    <property type="entry name" value="NPHP3-like_N"/>
</dbReference>
<dbReference type="InterPro" id="IPR013087">
    <property type="entry name" value="Znf_C2H2_type"/>
</dbReference>
<accession>A0A9P6I8Q3</accession>
<dbReference type="GeneID" id="62160384"/>
<dbReference type="InterPro" id="IPR054471">
    <property type="entry name" value="GPIID_WHD"/>
</dbReference>
<evidence type="ECO:0000313" key="7">
    <source>
        <dbReference type="EMBL" id="KAF9878015.1"/>
    </source>
</evidence>
<dbReference type="SUPFAM" id="SSF52540">
    <property type="entry name" value="P-loop containing nucleoside triphosphate hydrolases"/>
    <property type="match status" value="1"/>
</dbReference>
<dbReference type="FunFam" id="3.30.160.60:FF:000184">
    <property type="entry name" value="Zinc finger protein 333"/>
    <property type="match status" value="1"/>
</dbReference>
<dbReference type="Pfam" id="PF22939">
    <property type="entry name" value="WHD_GPIID"/>
    <property type="match status" value="1"/>
</dbReference>
<keyword evidence="2" id="KW-0677">Repeat</keyword>
<protein>
    <recommendedName>
        <fullName evidence="6">C2H2-type domain-containing protein</fullName>
    </recommendedName>
</protein>
<dbReference type="Gene3D" id="3.40.50.300">
    <property type="entry name" value="P-loop containing nucleotide triphosphate hydrolases"/>
    <property type="match status" value="1"/>
</dbReference>
<dbReference type="SUPFAM" id="SSF57667">
    <property type="entry name" value="beta-beta-alpha zinc fingers"/>
    <property type="match status" value="1"/>
</dbReference>
<evidence type="ECO:0000256" key="2">
    <source>
        <dbReference type="ARBA" id="ARBA00022737"/>
    </source>
</evidence>
<dbReference type="PROSITE" id="PS00028">
    <property type="entry name" value="ZINC_FINGER_C2H2_1"/>
    <property type="match status" value="2"/>
</dbReference>
<dbReference type="Proteomes" id="UP000781932">
    <property type="component" value="Unassembled WGS sequence"/>
</dbReference>
<dbReference type="Pfam" id="PF24883">
    <property type="entry name" value="NPHP3_N"/>
    <property type="match status" value="1"/>
</dbReference>
<evidence type="ECO:0000256" key="5">
    <source>
        <dbReference type="PROSITE-ProRule" id="PRU00042"/>
    </source>
</evidence>
<name>A0A9P6I8Q3_9PEZI</name>
<evidence type="ECO:0000313" key="8">
    <source>
        <dbReference type="Proteomes" id="UP000781932"/>
    </source>
</evidence>
<evidence type="ECO:0000256" key="4">
    <source>
        <dbReference type="ARBA" id="ARBA00022833"/>
    </source>
</evidence>
<keyword evidence="1" id="KW-0479">Metal-binding</keyword>
<dbReference type="SMART" id="SM00355">
    <property type="entry name" value="ZnF_C2H2"/>
    <property type="match status" value="3"/>
</dbReference>
<proteinExistence type="predicted"/>
<evidence type="ECO:0000256" key="3">
    <source>
        <dbReference type="ARBA" id="ARBA00022771"/>
    </source>
</evidence>
<dbReference type="PROSITE" id="PS50157">
    <property type="entry name" value="ZINC_FINGER_C2H2_2"/>
    <property type="match status" value="2"/>
</dbReference>
<dbReference type="PANTHER" id="PTHR10039:SF14">
    <property type="entry name" value="NACHT DOMAIN-CONTAINING PROTEIN"/>
    <property type="match status" value="1"/>
</dbReference>
<dbReference type="GO" id="GO:0008270">
    <property type="term" value="F:zinc ion binding"/>
    <property type="evidence" value="ECO:0007669"/>
    <property type="project" value="UniProtKB-KW"/>
</dbReference>
<keyword evidence="4" id="KW-0862">Zinc</keyword>
<dbReference type="InterPro" id="IPR027417">
    <property type="entry name" value="P-loop_NTPase"/>
</dbReference>
<sequence length="1021" mass="117972">MSELNNGPGRRPGLHLGPEVVDAFSKAAREFKAILSVKDREEFESSRRELIRGELNIMQTQQQETKSLVNLKRLQMFLDGMTALQEILGEWGLREVNSIMACIWGPMRFLFKTTRLDDKAFDNILDVYQRLGIQIPPLTEYKDLFKAFPDSITCLVHIYKDILEFHAIAYKLFSRRQSFWQKLHRATWKDLNSTFDHLAATLKLHFDSIQDHGRPFRDRHAFRTDSGFDSGSAELTYEDKRKFDEYRINYRQKWKDFRQSEANRKAAQKSKIIKWIAASSETELHSKFRGIREICPENGTWLWRKHDEVSNWMREDPPAESNLWIHGRRGLGKTVLSSLVVDELGKLATKGTDVPRQTQICYFYCQKDDNELETYLGILRGILHQLVSAAELPDPENESLGNESGNHNLAILPLCEDKITSTGGSTLNNQDVAEGLIEVFFEASTRQYVVIDGLDECKASTEIQQTVTFFTKQVTKCEDLCQGQLRVLFMSQTSKEIGKLMSKHNIQTNAGEIELDPNDNMEDIRRYVRTLLIRDGTKFSLSEWDKQYIEDNISGRSEGLFLYAHLAMDYLLKQISKDDLLAKAKLGKLPNGLKEMYCKLLEAVKQRLLDLEEDGSYWNSAKQLLSWLICAHRTLKWHEIQAILSFDLKTEIIDFNLKMIRVEVNEFLGSLVQVLPGDNIRLIHNSAKEYLAETEDIDAKSVQCDLAIRCLRYLSLRCFVASDYNEAERQDHIIQGYFSFQDYAMAQWYKHINTVIEESRPVLTGGQQATENSPALTAALTFAIQKFVTAHDDLKPAPASTADLPQSKIDSFNDLPDLYHPLLRLWNHICQHQKDTSDKRNKVGIARLENALKAHRDAIEKDFKPSRPTLNADTIEHYYGPNLFKCSRTLCKFFHHGFDNKKDRDSHQNRHDRPYPCPLEERCGFAPVGFSSNKDRQRHVRNYHPQLSDAPSAFLHMRRRVEAAKFQCTICHKSFTRNVNLKGHERSHFGERPYACSRCGKAFARVNDCRRHERIHTRNGQ</sequence>
<keyword evidence="8" id="KW-1185">Reference proteome</keyword>
<dbReference type="EMBL" id="JAATWM020000012">
    <property type="protein sequence ID" value="KAF9878015.1"/>
    <property type="molecule type" value="Genomic_DNA"/>
</dbReference>